<feature type="compositionally biased region" description="Gly residues" evidence="5">
    <location>
        <begin position="184"/>
        <end position="199"/>
    </location>
</feature>
<protein>
    <recommendedName>
        <fullName evidence="6">J domain-containing protein</fullName>
    </recommendedName>
</protein>
<evidence type="ECO:0000256" key="2">
    <source>
        <dbReference type="ARBA" id="ARBA00022692"/>
    </source>
</evidence>
<dbReference type="GO" id="GO:0005789">
    <property type="term" value="C:endoplasmic reticulum membrane"/>
    <property type="evidence" value="ECO:0007669"/>
    <property type="project" value="TreeGrafter"/>
</dbReference>
<dbReference type="InterPro" id="IPR051100">
    <property type="entry name" value="DnaJ_subfamily_B/C"/>
</dbReference>
<evidence type="ECO:0000313" key="7">
    <source>
        <dbReference type="EMBL" id="TPX72599.1"/>
    </source>
</evidence>
<comment type="subcellular location">
    <subcellularLocation>
        <location evidence="1">Membrane</location>
        <topology evidence="1">Single-pass membrane protein</topology>
    </subcellularLocation>
</comment>
<dbReference type="PANTHER" id="PTHR43908">
    <property type="entry name" value="AT29763P-RELATED"/>
    <property type="match status" value="1"/>
</dbReference>
<feature type="region of interest" description="Disordered" evidence="5">
    <location>
        <begin position="230"/>
        <end position="260"/>
    </location>
</feature>
<dbReference type="Pfam" id="PF09320">
    <property type="entry name" value="DUF1977"/>
    <property type="match status" value="1"/>
</dbReference>
<dbReference type="InterPro" id="IPR036869">
    <property type="entry name" value="J_dom_sf"/>
</dbReference>
<feature type="compositionally biased region" description="Low complexity" evidence="5">
    <location>
        <begin position="56"/>
        <end position="75"/>
    </location>
</feature>
<evidence type="ECO:0000313" key="8">
    <source>
        <dbReference type="Proteomes" id="UP000320333"/>
    </source>
</evidence>
<evidence type="ECO:0000256" key="1">
    <source>
        <dbReference type="ARBA" id="ARBA00004167"/>
    </source>
</evidence>
<dbReference type="Gene3D" id="1.10.287.110">
    <property type="entry name" value="DnaJ domain"/>
    <property type="match status" value="1"/>
</dbReference>
<feature type="region of interest" description="Disordered" evidence="5">
    <location>
        <begin position="404"/>
        <end position="423"/>
    </location>
</feature>
<evidence type="ECO:0000259" key="6">
    <source>
        <dbReference type="PROSITE" id="PS50076"/>
    </source>
</evidence>
<feature type="compositionally biased region" description="Basic and acidic residues" evidence="5">
    <location>
        <begin position="76"/>
        <end position="86"/>
    </location>
</feature>
<keyword evidence="8" id="KW-1185">Reference proteome</keyword>
<dbReference type="Proteomes" id="UP000320333">
    <property type="component" value="Unassembled WGS sequence"/>
</dbReference>
<name>A0A507F8I3_9FUNG</name>
<gene>
    <name evidence="7" type="ORF">CcCBS67573_g05723</name>
</gene>
<dbReference type="CDD" id="cd06257">
    <property type="entry name" value="DnaJ"/>
    <property type="match status" value="1"/>
</dbReference>
<keyword evidence="4" id="KW-0472">Membrane</keyword>
<dbReference type="GO" id="GO:0030544">
    <property type="term" value="F:Hsp70 protein binding"/>
    <property type="evidence" value="ECO:0007669"/>
    <property type="project" value="TreeGrafter"/>
</dbReference>
<comment type="caution">
    <text evidence="7">The sequence shown here is derived from an EMBL/GenBank/DDBJ whole genome shotgun (WGS) entry which is preliminary data.</text>
</comment>
<keyword evidence="3" id="KW-1133">Transmembrane helix</keyword>
<feature type="domain" description="J" evidence="6">
    <location>
        <begin position="110"/>
        <end position="174"/>
    </location>
</feature>
<dbReference type="InterPro" id="IPR015399">
    <property type="entry name" value="DUF1977_DnaJ-like"/>
</dbReference>
<dbReference type="STRING" id="246404.A0A507F8I3"/>
<organism evidence="7 8">
    <name type="scientific">Chytriomyces confervae</name>
    <dbReference type="NCBI Taxonomy" id="246404"/>
    <lineage>
        <taxon>Eukaryota</taxon>
        <taxon>Fungi</taxon>
        <taxon>Fungi incertae sedis</taxon>
        <taxon>Chytridiomycota</taxon>
        <taxon>Chytridiomycota incertae sedis</taxon>
        <taxon>Chytridiomycetes</taxon>
        <taxon>Chytridiales</taxon>
        <taxon>Chytriomycetaceae</taxon>
        <taxon>Chytriomyces</taxon>
    </lineage>
</organism>
<dbReference type="SMART" id="SM00271">
    <property type="entry name" value="DnaJ"/>
    <property type="match status" value="1"/>
</dbReference>
<dbReference type="PANTHER" id="PTHR43908:SF3">
    <property type="entry name" value="AT29763P-RELATED"/>
    <property type="match status" value="1"/>
</dbReference>
<proteinExistence type="predicted"/>
<dbReference type="OrthoDB" id="1507364at2759"/>
<accession>A0A507F8I3</accession>
<dbReference type="PRINTS" id="PR00625">
    <property type="entry name" value="JDOMAIN"/>
</dbReference>
<dbReference type="Pfam" id="PF00226">
    <property type="entry name" value="DnaJ"/>
    <property type="match status" value="1"/>
</dbReference>
<feature type="region of interest" description="Disordered" evidence="5">
    <location>
        <begin position="51"/>
        <end position="87"/>
    </location>
</feature>
<dbReference type="SUPFAM" id="SSF46565">
    <property type="entry name" value="Chaperone J-domain"/>
    <property type="match status" value="1"/>
</dbReference>
<dbReference type="GO" id="GO:0071218">
    <property type="term" value="P:cellular response to misfolded protein"/>
    <property type="evidence" value="ECO:0007669"/>
    <property type="project" value="TreeGrafter"/>
</dbReference>
<feature type="compositionally biased region" description="Low complexity" evidence="5">
    <location>
        <begin position="239"/>
        <end position="255"/>
    </location>
</feature>
<dbReference type="AlphaFoldDB" id="A0A507F8I3"/>
<evidence type="ECO:0000256" key="4">
    <source>
        <dbReference type="ARBA" id="ARBA00023136"/>
    </source>
</evidence>
<evidence type="ECO:0000256" key="3">
    <source>
        <dbReference type="ARBA" id="ARBA00022989"/>
    </source>
</evidence>
<evidence type="ECO:0000256" key="5">
    <source>
        <dbReference type="SAM" id="MobiDB-lite"/>
    </source>
</evidence>
<feature type="region of interest" description="Disordered" evidence="5">
    <location>
        <begin position="169"/>
        <end position="201"/>
    </location>
</feature>
<dbReference type="EMBL" id="QEAP01000215">
    <property type="protein sequence ID" value="TPX72599.1"/>
    <property type="molecule type" value="Genomic_DNA"/>
</dbReference>
<dbReference type="PROSITE" id="PS50076">
    <property type="entry name" value="DNAJ_2"/>
    <property type="match status" value="1"/>
</dbReference>
<keyword evidence="2" id="KW-0812">Transmembrane</keyword>
<dbReference type="InterPro" id="IPR001623">
    <property type="entry name" value="DnaJ_domain"/>
</dbReference>
<reference evidence="7 8" key="1">
    <citation type="journal article" date="2019" name="Sci. Rep.">
        <title>Comparative genomics of chytrid fungi reveal insights into the obligate biotrophic and pathogenic lifestyle of Synchytrium endobioticum.</title>
        <authorList>
            <person name="van de Vossenberg B.T.L.H."/>
            <person name="Warris S."/>
            <person name="Nguyen H.D.T."/>
            <person name="van Gent-Pelzer M.P.E."/>
            <person name="Joly D.L."/>
            <person name="van de Geest H.C."/>
            <person name="Bonants P.J.M."/>
            <person name="Smith D.S."/>
            <person name="Levesque C.A."/>
            <person name="van der Lee T.A.J."/>
        </authorList>
    </citation>
    <scope>NUCLEOTIDE SEQUENCE [LARGE SCALE GENOMIC DNA]</scope>
    <source>
        <strain evidence="7 8">CBS 675.73</strain>
    </source>
</reference>
<sequence length="423" mass="47217">MNLDQAQECLSRSKKKFAEGGQYESAVRFAEKSIRLCDTKEAQEWLSFLKTNPSTSAASESSASKPSQQQQQQQQEKQKANLEDAKPMLPYTQDQVAGIKRIKAMKAKGDLYGILGLEKSCSDGAVKKAYRKLALQFHPDKCGAPGTDEAFKAISHAFTVLGDEGKKEQYDRYGVDPESSASRSGGGGGNPFARGGGHFHGAHEVDPEEIFNMFFGQMAGNGVRFQTNFGGPGFNTRFQQQQQQARRQQQQQQQRNHPGGIPASLMQFLPVIVLMAFSFLSMLSGSSDPSLSETSYAWEYGGSYTMKRATQVHAVPYFVNPRMFTEKYEKMQAGHWKLNNFEKSIESQYYRTIYYNCQNEREYKQRLISSAYSLFGGVNKDRLQAAQNYDMKFCNEVEAWNTVSSSGTKVGKGGQSGSRKRAA</sequence>